<keyword evidence="2" id="KW-1185">Reference proteome</keyword>
<dbReference type="VEuPathDB" id="FungiDB:MCYG_05323"/>
<evidence type="ECO:0000313" key="2">
    <source>
        <dbReference type="Proteomes" id="UP000002035"/>
    </source>
</evidence>
<organism evidence="1 2">
    <name type="scientific">Arthroderma otae (strain ATCC MYA-4605 / CBS 113480)</name>
    <name type="common">Microsporum canis</name>
    <dbReference type="NCBI Taxonomy" id="554155"/>
    <lineage>
        <taxon>Eukaryota</taxon>
        <taxon>Fungi</taxon>
        <taxon>Dikarya</taxon>
        <taxon>Ascomycota</taxon>
        <taxon>Pezizomycotina</taxon>
        <taxon>Eurotiomycetes</taxon>
        <taxon>Eurotiomycetidae</taxon>
        <taxon>Onygenales</taxon>
        <taxon>Arthrodermataceae</taxon>
        <taxon>Microsporum</taxon>
    </lineage>
</organism>
<accession>C5FRK1</accession>
<dbReference type="AlphaFoldDB" id="C5FRK1"/>
<name>C5FRK1_ARTOC</name>
<proteinExistence type="predicted"/>
<dbReference type="HOGENOM" id="CLU_2060950_0_0_1"/>
<dbReference type="Proteomes" id="UP000002035">
    <property type="component" value="Unassembled WGS sequence"/>
</dbReference>
<dbReference type="EMBL" id="DS995705">
    <property type="protein sequence ID" value="EEQ32504.1"/>
    <property type="molecule type" value="Genomic_DNA"/>
</dbReference>
<sequence length="119" mass="13515">MDGNVRTVFGFIRCGVGVNCYLNNAKQSSNDSVDVPPLPGRTHREQTELRKSMSDVDFAFLRFLSDLYPKEILQVEGAPEQNKASAETNKVRLSSCRCRNLEINYPPMIALLWSFNRCK</sequence>
<reference evidence="2" key="1">
    <citation type="journal article" date="2012" name="MBio">
        <title>Comparative genome analysis of Trichophyton rubrum and related dermatophytes reveals candidate genes involved in infection.</title>
        <authorList>
            <person name="Martinez D.A."/>
            <person name="Oliver B.G."/>
            <person name="Graeser Y."/>
            <person name="Goldberg J.M."/>
            <person name="Li W."/>
            <person name="Martinez-Rossi N.M."/>
            <person name="Monod M."/>
            <person name="Shelest E."/>
            <person name="Barton R.C."/>
            <person name="Birch E."/>
            <person name="Brakhage A.A."/>
            <person name="Chen Z."/>
            <person name="Gurr S.J."/>
            <person name="Heiman D."/>
            <person name="Heitman J."/>
            <person name="Kosti I."/>
            <person name="Rossi A."/>
            <person name="Saif S."/>
            <person name="Samalova M."/>
            <person name="Saunders C.W."/>
            <person name="Shea T."/>
            <person name="Summerbell R.C."/>
            <person name="Xu J."/>
            <person name="Young S."/>
            <person name="Zeng Q."/>
            <person name="Birren B.W."/>
            <person name="Cuomo C.A."/>
            <person name="White T.C."/>
        </authorList>
    </citation>
    <scope>NUCLEOTIDE SEQUENCE [LARGE SCALE GENOMIC DNA]</scope>
    <source>
        <strain evidence="2">ATCC MYA-4605 / CBS 113480</strain>
    </source>
</reference>
<gene>
    <name evidence="1" type="ORF">MCYG_05323</name>
</gene>
<evidence type="ECO:0000313" key="1">
    <source>
        <dbReference type="EMBL" id="EEQ32504.1"/>
    </source>
</evidence>
<dbReference type="RefSeq" id="XP_002845454.1">
    <property type="nucleotide sequence ID" value="XM_002845408.1"/>
</dbReference>
<dbReference type="GeneID" id="9228580"/>
<protein>
    <submittedName>
        <fullName evidence="1">Uncharacterized protein</fullName>
    </submittedName>
</protein>